<reference evidence="4 5" key="1">
    <citation type="submission" date="2019-07" db="EMBL/GenBank/DDBJ databases">
        <title>Microlunatus dokdonensis sp. nov. isolated from the rhizospheric soil of the wild plant Elymus tsukushiensis.</title>
        <authorList>
            <person name="Ghim S.-Y."/>
            <person name="Hwang Y.-J."/>
            <person name="Son J.-S."/>
            <person name="Shin J.-H."/>
        </authorList>
    </citation>
    <scope>NUCLEOTIDE SEQUENCE [LARGE SCALE GENOMIC DNA]</scope>
    <source>
        <strain evidence="4 5">KUDC0627</strain>
    </source>
</reference>
<evidence type="ECO:0000313" key="4">
    <source>
        <dbReference type="EMBL" id="QDP98373.1"/>
    </source>
</evidence>
<evidence type="ECO:0000256" key="2">
    <source>
        <dbReference type="ARBA" id="ARBA00022448"/>
    </source>
</evidence>
<dbReference type="PANTHER" id="PTHR43649">
    <property type="entry name" value="ARABINOSE-BINDING PROTEIN-RELATED"/>
    <property type="match status" value="1"/>
</dbReference>
<proteinExistence type="inferred from homology"/>
<evidence type="ECO:0000256" key="3">
    <source>
        <dbReference type="SAM" id="MobiDB-lite"/>
    </source>
</evidence>
<dbReference type="EMBL" id="CP041692">
    <property type="protein sequence ID" value="QDP98373.1"/>
    <property type="molecule type" value="Genomic_DNA"/>
</dbReference>
<organism evidence="4 5">
    <name type="scientific">Microlunatus elymi</name>
    <dbReference type="NCBI Taxonomy" id="2596828"/>
    <lineage>
        <taxon>Bacteria</taxon>
        <taxon>Bacillati</taxon>
        <taxon>Actinomycetota</taxon>
        <taxon>Actinomycetes</taxon>
        <taxon>Propionibacteriales</taxon>
        <taxon>Propionibacteriaceae</taxon>
        <taxon>Microlunatus</taxon>
    </lineage>
</organism>
<dbReference type="OrthoDB" id="8663148at2"/>
<evidence type="ECO:0000313" key="5">
    <source>
        <dbReference type="Proteomes" id="UP000319263"/>
    </source>
</evidence>
<sequence>MKVAARIPPDAPGFATNPTMCALRTATGRSVHVRGGDVAARRRRIWLGVLAVASSLSLVACSGSGNNSSGSPSSSAKSPAASSSPSASSPDLSGKSFTILGQWTGGEQKAFQAVIDAFDKKTGASGKYTPAAGGDEATVLGTKVAGGNPPDVAILSLPGAIAQYASSGKLQPATAAMQSATNDNFSKEWATLGSYKGKLYGVPVDASNKSTIWYNAKLFSNAGLKSAPATWNDLIKDGHTLSDSGVAVPISVGGGDGWTLTDWFENVYLRTAGLSMYDKLTKHEIKWTDPSVTKALDTLKQIWGSKALIGDPAQAVKVPFTASVDNVFKANPKSALVYEASFVATTITSDKLPAKVGTDAKVAPFPSVDGSKPVVEAAGDFAVGFTKNEAASQFMAYLGSAEAAKLLVGTAGSGFISANKNLQVPDYNDPVSGQLGKQIVDVGNNFRFDMSDQAPAAFGGTPNKGEWADLQSFLTTGNVKATQQQLEKDASAVKWQ</sequence>
<comment type="similarity">
    <text evidence="1">Belongs to the bacterial solute-binding protein 1 family.</text>
</comment>
<dbReference type="AlphaFoldDB" id="A0A516Q4J6"/>
<dbReference type="Proteomes" id="UP000319263">
    <property type="component" value="Chromosome"/>
</dbReference>
<dbReference type="KEGG" id="mik:FOE78_22910"/>
<dbReference type="InterPro" id="IPR006059">
    <property type="entry name" value="SBP"/>
</dbReference>
<dbReference type="SUPFAM" id="SSF53850">
    <property type="entry name" value="Periplasmic binding protein-like II"/>
    <property type="match status" value="1"/>
</dbReference>
<keyword evidence="2" id="KW-0813">Transport</keyword>
<gene>
    <name evidence="4" type="ORF">FOE78_22910</name>
</gene>
<dbReference type="InterPro" id="IPR050490">
    <property type="entry name" value="Bact_solute-bd_prot1"/>
</dbReference>
<dbReference type="PANTHER" id="PTHR43649:SF29">
    <property type="entry name" value="OSMOPROTECTIVE COMPOUNDS-BINDING PROTEIN GGTB"/>
    <property type="match status" value="1"/>
</dbReference>
<protein>
    <submittedName>
        <fullName evidence="4">Extracellular solute-binding protein</fullName>
    </submittedName>
</protein>
<evidence type="ECO:0000256" key="1">
    <source>
        <dbReference type="ARBA" id="ARBA00008520"/>
    </source>
</evidence>
<accession>A0A516Q4J6</accession>
<dbReference type="Pfam" id="PF01547">
    <property type="entry name" value="SBP_bac_1"/>
    <property type="match status" value="1"/>
</dbReference>
<feature type="region of interest" description="Disordered" evidence="3">
    <location>
        <begin position="64"/>
        <end position="92"/>
    </location>
</feature>
<name>A0A516Q4J6_9ACTN</name>
<dbReference type="Gene3D" id="3.40.190.10">
    <property type="entry name" value="Periplasmic binding protein-like II"/>
    <property type="match status" value="2"/>
</dbReference>
<keyword evidence="5" id="KW-1185">Reference proteome</keyword>